<feature type="region of interest" description="Disordered" evidence="1">
    <location>
        <begin position="30"/>
        <end position="58"/>
    </location>
</feature>
<dbReference type="VEuPathDB" id="MicrosporidiaDB:A0H76_2068"/>
<organism evidence="2 3">
    <name type="scientific">Hepatospora eriocheir</name>
    <dbReference type="NCBI Taxonomy" id="1081669"/>
    <lineage>
        <taxon>Eukaryota</taxon>
        <taxon>Fungi</taxon>
        <taxon>Fungi incertae sedis</taxon>
        <taxon>Microsporidia</taxon>
        <taxon>Hepatosporidae</taxon>
        <taxon>Hepatospora</taxon>
    </lineage>
</organism>
<evidence type="ECO:0000256" key="1">
    <source>
        <dbReference type="SAM" id="MobiDB-lite"/>
    </source>
</evidence>
<evidence type="ECO:0000313" key="3">
    <source>
        <dbReference type="Proteomes" id="UP000192501"/>
    </source>
</evidence>
<comment type="caution">
    <text evidence="2">The sequence shown here is derived from an EMBL/GenBank/DDBJ whole genome shotgun (WGS) entry which is preliminary data.</text>
</comment>
<feature type="compositionally biased region" description="Basic and acidic residues" evidence="1">
    <location>
        <begin position="30"/>
        <end position="44"/>
    </location>
</feature>
<reference evidence="2 3" key="1">
    <citation type="journal article" date="2017" name="Environ. Microbiol.">
        <title>Decay of the glycolytic pathway and adaptation to intranuclear parasitism within Enterocytozoonidae microsporidia.</title>
        <authorList>
            <person name="Wiredu Boakye D."/>
            <person name="Jaroenlak P."/>
            <person name="Prachumwat A."/>
            <person name="Williams T.A."/>
            <person name="Bateman K.S."/>
            <person name="Itsathitphaisarn O."/>
            <person name="Sritunyalucksana K."/>
            <person name="Paszkiewicz K.H."/>
            <person name="Moore K.A."/>
            <person name="Stentiford G.D."/>
            <person name="Williams B.A."/>
        </authorList>
    </citation>
    <scope>NUCLEOTIDE SEQUENCE [LARGE SCALE GENOMIC DNA]</scope>
    <source>
        <strain evidence="3">canceri</strain>
    </source>
</reference>
<sequence>MIWYLFNLNILSTDEYTTDTFATPIDVETKEENTTTKDVFKDNDSDVLSQSTSENDEGISNKRKFTFVDEDQSSESYKYAKSLKNLPFKKRYLKLQKIQI</sequence>
<dbReference type="VEuPathDB" id="MicrosporidiaDB:HERIO_2171"/>
<proteinExistence type="predicted"/>
<accession>A0A1X0QFX9</accession>
<gene>
    <name evidence="2" type="ORF">A0H76_2068</name>
</gene>
<dbReference type="Proteomes" id="UP000192501">
    <property type="component" value="Unassembled WGS sequence"/>
</dbReference>
<dbReference type="AlphaFoldDB" id="A0A1X0QFX9"/>
<evidence type="ECO:0000313" key="2">
    <source>
        <dbReference type="EMBL" id="ORD98689.1"/>
    </source>
</evidence>
<dbReference type="EMBL" id="LTAI01000504">
    <property type="protein sequence ID" value="ORD98689.1"/>
    <property type="molecule type" value="Genomic_DNA"/>
</dbReference>
<protein>
    <submittedName>
        <fullName evidence="2">Uncharacterized protein</fullName>
    </submittedName>
</protein>
<name>A0A1X0QFX9_9MICR</name>